<keyword evidence="1" id="KW-0812">Transmembrane</keyword>
<proteinExistence type="predicted"/>
<keyword evidence="1" id="KW-1133">Transmembrane helix</keyword>
<dbReference type="KEGG" id="wei:EQG49_00670"/>
<evidence type="ECO:0000256" key="1">
    <source>
        <dbReference type="SAM" id="Phobius"/>
    </source>
</evidence>
<evidence type="ECO:0000313" key="3">
    <source>
        <dbReference type="Proteomes" id="UP000292886"/>
    </source>
</evidence>
<gene>
    <name evidence="2" type="ORF">EQG49_00670</name>
</gene>
<dbReference type="AlphaFoldDB" id="A0A4P6YR26"/>
<keyword evidence="1" id="KW-0472">Membrane</keyword>
<organism evidence="2 3">
    <name type="scientific">Periweissella cryptocerci</name>
    <dbReference type="NCBI Taxonomy" id="2506420"/>
    <lineage>
        <taxon>Bacteria</taxon>
        <taxon>Bacillati</taxon>
        <taxon>Bacillota</taxon>
        <taxon>Bacilli</taxon>
        <taxon>Lactobacillales</taxon>
        <taxon>Lactobacillaceae</taxon>
        <taxon>Periweissella</taxon>
    </lineage>
</organism>
<reference evidence="3" key="1">
    <citation type="submission" date="2019-03" db="EMBL/GenBank/DDBJ databases">
        <title>Weissella sp. 26KH-42 Genome sequencing.</title>
        <authorList>
            <person name="Heo J."/>
            <person name="Kim S.-J."/>
            <person name="Kim J.-S."/>
            <person name="Hong S.-B."/>
            <person name="Kwon S.-W."/>
        </authorList>
    </citation>
    <scope>NUCLEOTIDE SEQUENCE [LARGE SCALE GENOMIC DNA]</scope>
    <source>
        <strain evidence="3">26KH-42</strain>
    </source>
</reference>
<protein>
    <submittedName>
        <fullName evidence="2">Uncharacterized protein</fullName>
    </submittedName>
</protein>
<evidence type="ECO:0000313" key="2">
    <source>
        <dbReference type="EMBL" id="QBO35067.1"/>
    </source>
</evidence>
<dbReference type="RefSeq" id="WP_133362147.1">
    <property type="nucleotide sequence ID" value="NZ_CP037940.1"/>
</dbReference>
<name>A0A4P6YR26_9LACO</name>
<feature type="transmembrane region" description="Helical" evidence="1">
    <location>
        <begin position="34"/>
        <end position="54"/>
    </location>
</feature>
<dbReference type="Proteomes" id="UP000292886">
    <property type="component" value="Chromosome"/>
</dbReference>
<keyword evidence="3" id="KW-1185">Reference proteome</keyword>
<dbReference type="EMBL" id="CP037940">
    <property type="protein sequence ID" value="QBO35067.1"/>
    <property type="molecule type" value="Genomic_DNA"/>
</dbReference>
<accession>A0A4P6YR26</accession>
<sequence length="98" mass="11491">MLDVYDLFEIASDFLFDDVLGYVKNEKKSKLIRLLLLTPLALISLTFTTMFVLFAQTDHWLLMFFSGLIAFYTLVHVIRLVKVILQKRVQQLTTKRGY</sequence>
<feature type="transmembrane region" description="Helical" evidence="1">
    <location>
        <begin position="60"/>
        <end position="81"/>
    </location>
</feature>